<dbReference type="PANTHER" id="PTHR30627:SF6">
    <property type="entry name" value="BETA-LACTAMASE YBXI-RELATED"/>
    <property type="match status" value="1"/>
</dbReference>
<evidence type="ECO:0000256" key="9">
    <source>
        <dbReference type="SAM" id="SignalP"/>
    </source>
</evidence>
<dbReference type="PROSITE" id="PS00337">
    <property type="entry name" value="BETA_LACTAMASE_D"/>
    <property type="match status" value="1"/>
</dbReference>
<protein>
    <recommendedName>
        <fullName evidence="3 8">Beta-lactamase</fullName>
        <ecNumber evidence="3 8">3.5.2.6</ecNumber>
    </recommendedName>
</protein>
<feature type="domain" description="Penicillin-binding protein transpeptidase" evidence="10">
    <location>
        <begin position="25"/>
        <end position="242"/>
    </location>
</feature>
<dbReference type="InterPro" id="IPR012338">
    <property type="entry name" value="Beta-lactam/transpept-like"/>
</dbReference>
<evidence type="ECO:0000256" key="4">
    <source>
        <dbReference type="ARBA" id="ARBA00022729"/>
    </source>
</evidence>
<evidence type="ECO:0000256" key="5">
    <source>
        <dbReference type="ARBA" id="ARBA00022801"/>
    </source>
</evidence>
<evidence type="ECO:0000256" key="3">
    <source>
        <dbReference type="ARBA" id="ARBA00012865"/>
    </source>
</evidence>
<keyword evidence="12" id="KW-1185">Reference proteome</keyword>
<dbReference type="NCBIfam" id="NF000270">
    <property type="entry name" value="bla_class_D_alt"/>
    <property type="match status" value="1"/>
</dbReference>
<feature type="signal peptide" evidence="9">
    <location>
        <begin position="1"/>
        <end position="21"/>
    </location>
</feature>
<dbReference type="GO" id="GO:0005886">
    <property type="term" value="C:plasma membrane"/>
    <property type="evidence" value="ECO:0007669"/>
    <property type="project" value="TreeGrafter"/>
</dbReference>
<proteinExistence type="inferred from homology"/>
<evidence type="ECO:0000256" key="1">
    <source>
        <dbReference type="ARBA" id="ARBA00001526"/>
    </source>
</evidence>
<dbReference type="Gene3D" id="3.40.710.10">
    <property type="entry name" value="DD-peptidase/beta-lactamase superfamily"/>
    <property type="match status" value="1"/>
</dbReference>
<dbReference type="OrthoDB" id="9762883at2"/>
<evidence type="ECO:0000256" key="2">
    <source>
        <dbReference type="ARBA" id="ARBA00007898"/>
    </source>
</evidence>
<gene>
    <name evidence="11" type="primary">blaOXA</name>
    <name evidence="11" type="ORF">EJC49_05745</name>
</gene>
<dbReference type="Pfam" id="PF00905">
    <property type="entry name" value="Transpeptidase"/>
    <property type="match status" value="1"/>
</dbReference>
<dbReference type="AlphaFoldDB" id="A0A429Z0T7"/>
<feature type="chain" id="PRO_5019218836" description="Beta-lactamase" evidence="9">
    <location>
        <begin position="22"/>
        <end position="269"/>
    </location>
</feature>
<dbReference type="GO" id="GO:0071555">
    <property type="term" value="P:cell wall organization"/>
    <property type="evidence" value="ECO:0007669"/>
    <property type="project" value="TreeGrafter"/>
</dbReference>
<evidence type="ECO:0000256" key="8">
    <source>
        <dbReference type="RuleBase" id="RU361140"/>
    </source>
</evidence>
<dbReference type="RefSeq" id="WP_126698507.1">
    <property type="nucleotide sequence ID" value="NZ_RWKW01000020.1"/>
</dbReference>
<evidence type="ECO:0000256" key="6">
    <source>
        <dbReference type="ARBA" id="ARBA00023251"/>
    </source>
</evidence>
<dbReference type="InterPro" id="IPR050515">
    <property type="entry name" value="Beta-lactam/transpept"/>
</dbReference>
<dbReference type="SUPFAM" id="SSF56601">
    <property type="entry name" value="beta-lactamase/transpeptidase-like"/>
    <property type="match status" value="1"/>
</dbReference>
<dbReference type="Proteomes" id="UP000278398">
    <property type="component" value="Unassembled WGS sequence"/>
</dbReference>
<dbReference type="GO" id="GO:0046677">
    <property type="term" value="P:response to antibiotic"/>
    <property type="evidence" value="ECO:0007669"/>
    <property type="project" value="UniProtKB-UniRule"/>
</dbReference>
<accession>A0A429Z0T7</accession>
<comment type="catalytic activity">
    <reaction evidence="1 8">
        <text>a beta-lactam + H2O = a substituted beta-amino acid</text>
        <dbReference type="Rhea" id="RHEA:20401"/>
        <dbReference type="ChEBI" id="CHEBI:15377"/>
        <dbReference type="ChEBI" id="CHEBI:35627"/>
        <dbReference type="ChEBI" id="CHEBI:140347"/>
        <dbReference type="EC" id="3.5.2.6"/>
    </reaction>
</comment>
<dbReference type="PANTHER" id="PTHR30627">
    <property type="entry name" value="PEPTIDOGLYCAN D,D-TRANSPEPTIDASE"/>
    <property type="match status" value="1"/>
</dbReference>
<sequence length="269" mass="29067">MKRVAASVVLAALVLSQPSAAGTICSVIADPATGAALVSEGDCDVRATPASTFKVALAIMGFEAGVLSDAHAPNWPFRKGYPDWGGAAWRQPTDPTAWMKHSVVWYSQQIASRLGTDTLTRQGRAFSYGNADFTGDPGKANGLERSWIASSLQISPNEQVAFLARLVSRTLPVSREAMDKTAAIVEQRDLASGWTIHGKTGSAYPRRADGTFDRARGWGWYVGWAERDGRSVVFARLDQDESVRKGSPGLRTRDALIADWERLAAAFTH</sequence>
<dbReference type="GO" id="GO:0008658">
    <property type="term" value="F:penicillin binding"/>
    <property type="evidence" value="ECO:0007669"/>
    <property type="project" value="InterPro"/>
</dbReference>
<name>A0A429Z0T7_9HYPH</name>
<keyword evidence="6 8" id="KW-0046">Antibiotic resistance</keyword>
<dbReference type="GO" id="GO:0008800">
    <property type="term" value="F:beta-lactamase activity"/>
    <property type="evidence" value="ECO:0007669"/>
    <property type="project" value="UniProtKB-UniRule"/>
</dbReference>
<feature type="active site" description="Acyl-ester intermediate" evidence="7">
    <location>
        <position position="51"/>
    </location>
</feature>
<evidence type="ECO:0000256" key="7">
    <source>
        <dbReference type="PIRSR" id="PIRSR602137-50"/>
    </source>
</evidence>
<evidence type="ECO:0000259" key="10">
    <source>
        <dbReference type="Pfam" id="PF00905"/>
    </source>
</evidence>
<feature type="modified residue" description="N6-carboxylysine" evidence="7">
    <location>
        <position position="54"/>
    </location>
</feature>
<evidence type="ECO:0000313" key="12">
    <source>
        <dbReference type="Proteomes" id="UP000278398"/>
    </source>
</evidence>
<organism evidence="11 12">
    <name type="scientific">Aquibium carbonis</name>
    <dbReference type="NCBI Taxonomy" id="2495581"/>
    <lineage>
        <taxon>Bacteria</taxon>
        <taxon>Pseudomonadati</taxon>
        <taxon>Pseudomonadota</taxon>
        <taxon>Alphaproteobacteria</taxon>
        <taxon>Hyphomicrobiales</taxon>
        <taxon>Phyllobacteriaceae</taxon>
        <taxon>Aquibium</taxon>
    </lineage>
</organism>
<evidence type="ECO:0000313" key="11">
    <source>
        <dbReference type="EMBL" id="RST87307.1"/>
    </source>
</evidence>
<dbReference type="InterPro" id="IPR001460">
    <property type="entry name" value="PCN-bd_Tpept"/>
</dbReference>
<comment type="caution">
    <text evidence="11">The sequence shown here is derived from an EMBL/GenBank/DDBJ whole genome shotgun (WGS) entry which is preliminary data.</text>
</comment>
<dbReference type="GO" id="GO:0017001">
    <property type="term" value="P:antibiotic catabolic process"/>
    <property type="evidence" value="ECO:0007669"/>
    <property type="project" value="InterPro"/>
</dbReference>
<keyword evidence="5 8" id="KW-0378">Hydrolase</keyword>
<reference evidence="11 12" key="1">
    <citation type="submission" date="2018-12" db="EMBL/GenBank/DDBJ databases">
        <title>Mesorhizobium carbonis sp. nov., isolated from coal mine water.</title>
        <authorList>
            <person name="Xin W."/>
            <person name="Xu Z."/>
            <person name="Xiang F."/>
            <person name="Zhang J."/>
            <person name="Xi L."/>
            <person name="Liu J."/>
        </authorList>
    </citation>
    <scope>NUCLEOTIDE SEQUENCE [LARGE SCALE GENOMIC DNA]</scope>
    <source>
        <strain evidence="11 12">B2.3</strain>
    </source>
</reference>
<comment type="similarity">
    <text evidence="2 8">Belongs to the class-D beta-lactamase family.</text>
</comment>
<keyword evidence="4 9" id="KW-0732">Signal</keyword>
<dbReference type="EC" id="3.5.2.6" evidence="3 8"/>
<dbReference type="InterPro" id="IPR002137">
    <property type="entry name" value="Beta-lactam_class-D_AS"/>
</dbReference>
<dbReference type="EMBL" id="RWKW01000020">
    <property type="protein sequence ID" value="RST87307.1"/>
    <property type="molecule type" value="Genomic_DNA"/>
</dbReference>